<accession>A0A318FKV9</accession>
<sequence>MKKKKWFNRLRNTSIPENKLRPAKWLTFIAILLLLVQLAVESLLLAE</sequence>
<organism evidence="1 2">
    <name type="scientific">Klebsiella oxytoca</name>
    <dbReference type="NCBI Taxonomy" id="571"/>
    <lineage>
        <taxon>Bacteria</taxon>
        <taxon>Pseudomonadati</taxon>
        <taxon>Pseudomonadota</taxon>
        <taxon>Gammaproteobacteria</taxon>
        <taxon>Enterobacterales</taxon>
        <taxon>Enterobacteriaceae</taxon>
        <taxon>Klebsiella/Raoultella group</taxon>
        <taxon>Klebsiella</taxon>
    </lineage>
</organism>
<dbReference type="EMBL" id="QJJG01000010">
    <property type="protein sequence ID" value="PXW43947.1"/>
    <property type="molecule type" value="Genomic_DNA"/>
</dbReference>
<reference evidence="1 2" key="1">
    <citation type="submission" date="2018-05" db="EMBL/GenBank/DDBJ databases">
        <title>Freshwater and sediment microbial communities from various areas in North America, analyzing microbe dynamics in response to fracking.</title>
        <authorList>
            <person name="Lamendella R."/>
        </authorList>
    </citation>
    <scope>NUCLEOTIDE SEQUENCE [LARGE SCALE GENOMIC DNA]</scope>
    <source>
        <strain evidence="1 2">67</strain>
    </source>
</reference>
<comment type="caution">
    <text evidence="1">The sequence shown here is derived from an EMBL/GenBank/DDBJ whole genome shotgun (WGS) entry which is preliminary data.</text>
</comment>
<evidence type="ECO:0000313" key="1">
    <source>
        <dbReference type="EMBL" id="PXW43947.1"/>
    </source>
</evidence>
<proteinExistence type="predicted"/>
<gene>
    <name evidence="1" type="ORF">DET57_11061</name>
</gene>
<name>A0A318FKV9_KLEOX</name>
<dbReference type="Proteomes" id="UP000247485">
    <property type="component" value="Unassembled WGS sequence"/>
</dbReference>
<evidence type="ECO:0000313" key="2">
    <source>
        <dbReference type="Proteomes" id="UP000247485"/>
    </source>
</evidence>
<dbReference type="RefSeq" id="WP_181421813.1">
    <property type="nucleotide sequence ID" value="NZ_QJJG01000010.1"/>
</dbReference>
<protein>
    <submittedName>
        <fullName evidence="1">Uncharacterized protein</fullName>
    </submittedName>
</protein>
<dbReference type="AlphaFoldDB" id="A0A318FKV9"/>